<feature type="transmembrane region" description="Helical" evidence="12">
    <location>
        <begin position="392"/>
        <end position="413"/>
    </location>
</feature>
<evidence type="ECO:0000256" key="3">
    <source>
        <dbReference type="ARBA" id="ARBA00020268"/>
    </source>
</evidence>
<dbReference type="Pfam" id="PF01554">
    <property type="entry name" value="MatE"/>
    <property type="match status" value="2"/>
</dbReference>
<evidence type="ECO:0000256" key="10">
    <source>
        <dbReference type="ARBA" id="ARBA00023136"/>
    </source>
</evidence>
<keyword evidence="8 12" id="KW-1133">Transmembrane helix</keyword>
<dbReference type="PANTHER" id="PTHR43298:SF4">
    <property type="entry name" value="DRUG_SODIUM ANTIPORTER"/>
    <property type="match status" value="1"/>
</dbReference>
<dbReference type="NCBIfam" id="TIGR00797">
    <property type="entry name" value="matE"/>
    <property type="match status" value="1"/>
</dbReference>
<evidence type="ECO:0000256" key="2">
    <source>
        <dbReference type="ARBA" id="ARBA00004651"/>
    </source>
</evidence>
<gene>
    <name evidence="13" type="ORF">HZY91_08355</name>
</gene>
<dbReference type="Proteomes" id="UP000721415">
    <property type="component" value="Unassembled WGS sequence"/>
</dbReference>
<protein>
    <recommendedName>
        <fullName evidence="3">Probable multidrug resistance protein NorM</fullName>
    </recommendedName>
    <alternativeName>
        <fullName evidence="11">Multidrug-efflux transporter</fullName>
    </alternativeName>
</protein>
<dbReference type="InterPro" id="IPR050222">
    <property type="entry name" value="MATE_MdtK"/>
</dbReference>
<feature type="transmembrane region" description="Helical" evidence="12">
    <location>
        <begin position="354"/>
        <end position="372"/>
    </location>
</feature>
<evidence type="ECO:0000313" key="13">
    <source>
        <dbReference type="EMBL" id="MBG9986897.1"/>
    </source>
</evidence>
<dbReference type="CDD" id="cd13140">
    <property type="entry name" value="MATE_like_1"/>
    <property type="match status" value="1"/>
</dbReference>
<dbReference type="InterPro" id="IPR002528">
    <property type="entry name" value="MATE_fam"/>
</dbReference>
<dbReference type="RefSeq" id="WP_197115818.1">
    <property type="nucleotide sequence ID" value="NZ_JACBXQ010000005.1"/>
</dbReference>
<feature type="transmembrane region" description="Helical" evidence="12">
    <location>
        <begin position="419"/>
        <end position="437"/>
    </location>
</feature>
<comment type="subcellular location">
    <subcellularLocation>
        <location evidence="2">Cell membrane</location>
        <topology evidence="2">Multi-pass membrane protein</topology>
    </subcellularLocation>
</comment>
<dbReference type="PANTHER" id="PTHR43298">
    <property type="entry name" value="MULTIDRUG RESISTANCE PROTEIN NORM-RELATED"/>
    <property type="match status" value="1"/>
</dbReference>
<feature type="transmembrane region" description="Helical" evidence="12">
    <location>
        <begin position="47"/>
        <end position="70"/>
    </location>
</feature>
<feature type="transmembrane region" description="Helical" evidence="12">
    <location>
        <begin position="264"/>
        <end position="283"/>
    </location>
</feature>
<name>A0ABS0LSF9_9LACT</name>
<evidence type="ECO:0000256" key="5">
    <source>
        <dbReference type="ARBA" id="ARBA00022449"/>
    </source>
</evidence>
<evidence type="ECO:0000256" key="9">
    <source>
        <dbReference type="ARBA" id="ARBA00023065"/>
    </source>
</evidence>
<dbReference type="InterPro" id="IPR048279">
    <property type="entry name" value="MdtK-like"/>
</dbReference>
<feature type="transmembrane region" description="Helical" evidence="12">
    <location>
        <begin position="192"/>
        <end position="216"/>
    </location>
</feature>
<keyword evidence="10 12" id="KW-0472">Membrane</keyword>
<evidence type="ECO:0000256" key="6">
    <source>
        <dbReference type="ARBA" id="ARBA00022475"/>
    </source>
</evidence>
<comment type="caution">
    <text evidence="13">The sequence shown here is derived from an EMBL/GenBank/DDBJ whole genome shotgun (WGS) entry which is preliminary data.</text>
</comment>
<evidence type="ECO:0000256" key="7">
    <source>
        <dbReference type="ARBA" id="ARBA00022692"/>
    </source>
</evidence>
<keyword evidence="4" id="KW-0813">Transport</keyword>
<feature type="transmembrane region" description="Helical" evidence="12">
    <location>
        <begin position="21"/>
        <end position="41"/>
    </location>
</feature>
<comment type="function">
    <text evidence="1">Multidrug efflux pump.</text>
</comment>
<feature type="transmembrane region" description="Helical" evidence="12">
    <location>
        <begin position="91"/>
        <end position="113"/>
    </location>
</feature>
<evidence type="ECO:0000256" key="8">
    <source>
        <dbReference type="ARBA" id="ARBA00022989"/>
    </source>
</evidence>
<keyword evidence="5" id="KW-0050">Antiport</keyword>
<sequence length="450" mass="49620">MKQLDLLNGKIFPTMLRLSTPLMLTAFIQMAYSLTDIAWIGRLSTDAVAAVGQVGFLIWIAESLTVIPRLGMSVLTSQSYGSKDYHQARLFLNNGFWLAIIMGILYGTMLLIFRDPIIHFFRLEEQVNRLTEAYLLIIAVGMPLFFVNPVLSGAYQCLGNSKTPFRVNAIGLITNIVVDPLLIFGLGPVPALGIRGAAIATVLAQGVVFLLFLNIIRQQDDLIGQSHLLRWTFDRSALFKVIKIGIPASLQANIHALISVLLNRYVASFGALALAVGSVGSMIESICWMTTEGVAIAITALVGQNYGAHRYDRVQKIYRVCIQLLGTIGMISTFIIMVFRYQLFQLFVPGDREAIALGAVYLLILGVSQFFMSFEIGCSGFLNGIGETRQPAMVNTVFNLLRIPLALLLMPLYGVEGVWAAMSLSTILKGILLFFLSNFQGRRLDLRADH</sequence>
<feature type="transmembrane region" description="Helical" evidence="12">
    <location>
        <begin position="167"/>
        <end position="186"/>
    </location>
</feature>
<evidence type="ECO:0000256" key="1">
    <source>
        <dbReference type="ARBA" id="ARBA00003408"/>
    </source>
</evidence>
<accession>A0ABS0LSF9</accession>
<dbReference type="PIRSF" id="PIRSF006603">
    <property type="entry name" value="DinF"/>
    <property type="match status" value="1"/>
</dbReference>
<evidence type="ECO:0000313" key="14">
    <source>
        <dbReference type="Proteomes" id="UP000721415"/>
    </source>
</evidence>
<keyword evidence="14" id="KW-1185">Reference proteome</keyword>
<evidence type="ECO:0000256" key="12">
    <source>
        <dbReference type="SAM" id="Phobius"/>
    </source>
</evidence>
<evidence type="ECO:0000256" key="11">
    <source>
        <dbReference type="ARBA" id="ARBA00031636"/>
    </source>
</evidence>
<dbReference type="EMBL" id="JACBXQ010000005">
    <property type="protein sequence ID" value="MBG9986897.1"/>
    <property type="molecule type" value="Genomic_DNA"/>
</dbReference>
<evidence type="ECO:0000256" key="4">
    <source>
        <dbReference type="ARBA" id="ARBA00022448"/>
    </source>
</evidence>
<feature type="transmembrane region" description="Helical" evidence="12">
    <location>
        <begin position="133"/>
        <end position="155"/>
    </location>
</feature>
<reference evidence="13 14" key="1">
    <citation type="submission" date="2020-07" db="EMBL/GenBank/DDBJ databases">
        <title>Facklamia lactis sp. nov., isolated from raw milk.</title>
        <authorList>
            <person name="Doll E.V."/>
            <person name="Huptas C."/>
            <person name="Staib L."/>
            <person name="Wenning M."/>
            <person name="Scherer S."/>
        </authorList>
    </citation>
    <scope>NUCLEOTIDE SEQUENCE [LARGE SCALE GENOMIC DNA]</scope>
    <source>
        <strain evidence="13 14">DSM 111018</strain>
    </source>
</reference>
<feature type="transmembrane region" description="Helical" evidence="12">
    <location>
        <begin position="320"/>
        <end position="342"/>
    </location>
</feature>
<keyword evidence="9" id="KW-0406">Ion transport</keyword>
<keyword evidence="7 12" id="KW-0812">Transmembrane</keyword>
<proteinExistence type="predicted"/>
<organism evidence="13 14">
    <name type="scientific">Facklamia lactis</name>
    <dbReference type="NCBI Taxonomy" id="2749967"/>
    <lineage>
        <taxon>Bacteria</taxon>
        <taxon>Bacillati</taxon>
        <taxon>Bacillota</taxon>
        <taxon>Bacilli</taxon>
        <taxon>Lactobacillales</taxon>
        <taxon>Aerococcaceae</taxon>
        <taxon>Facklamia</taxon>
    </lineage>
</organism>
<keyword evidence="6" id="KW-1003">Cell membrane</keyword>